<dbReference type="PANTHER" id="PTHR43394">
    <property type="entry name" value="ATP-DEPENDENT PERMEASE MDL1, MITOCHONDRIAL"/>
    <property type="match status" value="1"/>
</dbReference>
<feature type="domain" description="ABC transporter" evidence="5">
    <location>
        <begin position="9"/>
        <end position="47"/>
    </location>
</feature>
<keyword evidence="2" id="KW-0812">Transmembrane</keyword>
<evidence type="ECO:0000259" key="5">
    <source>
        <dbReference type="Pfam" id="PF00005"/>
    </source>
</evidence>
<dbReference type="InterPro" id="IPR003439">
    <property type="entry name" value="ABC_transporter-like_ATP-bd"/>
</dbReference>
<dbReference type="InterPro" id="IPR039421">
    <property type="entry name" value="Type_1_exporter"/>
</dbReference>
<dbReference type="Gene3D" id="3.40.50.300">
    <property type="entry name" value="P-loop containing nucleotide triphosphate hydrolases"/>
    <property type="match status" value="1"/>
</dbReference>
<evidence type="ECO:0000256" key="3">
    <source>
        <dbReference type="ARBA" id="ARBA00022989"/>
    </source>
</evidence>
<evidence type="ECO:0000313" key="7">
    <source>
        <dbReference type="Proteomes" id="UP000663828"/>
    </source>
</evidence>
<keyword evidence="4" id="KW-0472">Membrane</keyword>
<comment type="caution">
    <text evidence="6">The sequence shown here is derived from an EMBL/GenBank/DDBJ whole genome shotgun (WGS) entry which is preliminary data.</text>
</comment>
<organism evidence="6 7">
    <name type="scientific">Adineta ricciae</name>
    <name type="common">Rotifer</name>
    <dbReference type="NCBI Taxonomy" id="249248"/>
    <lineage>
        <taxon>Eukaryota</taxon>
        <taxon>Metazoa</taxon>
        <taxon>Spiralia</taxon>
        <taxon>Gnathifera</taxon>
        <taxon>Rotifera</taxon>
        <taxon>Eurotatoria</taxon>
        <taxon>Bdelloidea</taxon>
        <taxon>Adinetida</taxon>
        <taxon>Adinetidae</taxon>
        <taxon>Adineta</taxon>
    </lineage>
</organism>
<keyword evidence="7" id="KW-1185">Reference proteome</keyword>
<dbReference type="PANTHER" id="PTHR43394:SF1">
    <property type="entry name" value="ATP-BINDING CASSETTE SUB-FAMILY B MEMBER 10, MITOCHONDRIAL"/>
    <property type="match status" value="1"/>
</dbReference>
<dbReference type="Proteomes" id="UP000663828">
    <property type="component" value="Unassembled WGS sequence"/>
</dbReference>
<dbReference type="InterPro" id="IPR027417">
    <property type="entry name" value="P-loop_NTPase"/>
</dbReference>
<dbReference type="GO" id="GO:0015421">
    <property type="term" value="F:ABC-type oligopeptide transporter activity"/>
    <property type="evidence" value="ECO:0007669"/>
    <property type="project" value="TreeGrafter"/>
</dbReference>
<dbReference type="Pfam" id="PF00005">
    <property type="entry name" value="ABC_tran"/>
    <property type="match status" value="1"/>
</dbReference>
<gene>
    <name evidence="6" type="ORF">XAT740_LOCUS62108</name>
</gene>
<feature type="non-terminal residue" evidence="6">
    <location>
        <position position="1"/>
    </location>
</feature>
<proteinExistence type="predicted"/>
<evidence type="ECO:0000256" key="2">
    <source>
        <dbReference type="ARBA" id="ARBA00022692"/>
    </source>
</evidence>
<dbReference type="SUPFAM" id="SSF90123">
    <property type="entry name" value="ABC transporter transmembrane region"/>
    <property type="match status" value="1"/>
</dbReference>
<dbReference type="GO" id="GO:0016887">
    <property type="term" value="F:ATP hydrolysis activity"/>
    <property type="evidence" value="ECO:0007669"/>
    <property type="project" value="InterPro"/>
</dbReference>
<sequence length="231" mass="25397">FCFLCKKYDTLVGERGVQLSGGQRQRIALARALIRQPSLLLLDEATSALDSSSEKLVQEALDRAVQGRTTIIIAHRLSTIRYADWIIVMKDGSIAEQATNESTESNDDILTNTEEIVTELPQVCSTYRVSQCNASNSFYTLAKLFKLNVPEWPYLLVVCLTGILCGASYPAFAYSLGETINYVCLALVGSRLTNRIRTKAFGWYDQPENNIGALCGRPSTDALAIQSVSIG</sequence>
<dbReference type="Gene3D" id="1.20.1560.10">
    <property type="entry name" value="ABC transporter type 1, transmembrane domain"/>
    <property type="match status" value="1"/>
</dbReference>
<dbReference type="GO" id="GO:0005524">
    <property type="term" value="F:ATP binding"/>
    <property type="evidence" value="ECO:0007669"/>
    <property type="project" value="InterPro"/>
</dbReference>
<dbReference type="SUPFAM" id="SSF52540">
    <property type="entry name" value="P-loop containing nucleoside triphosphate hydrolases"/>
    <property type="match status" value="1"/>
</dbReference>
<dbReference type="GO" id="GO:0016020">
    <property type="term" value="C:membrane"/>
    <property type="evidence" value="ECO:0007669"/>
    <property type="project" value="UniProtKB-SubCell"/>
</dbReference>
<name>A0A816HC60_ADIRI</name>
<evidence type="ECO:0000313" key="6">
    <source>
        <dbReference type="EMBL" id="CAF1686695.1"/>
    </source>
</evidence>
<accession>A0A816HC60</accession>
<dbReference type="AlphaFoldDB" id="A0A816HC60"/>
<dbReference type="EMBL" id="CAJNOR010017069">
    <property type="protein sequence ID" value="CAF1686695.1"/>
    <property type="molecule type" value="Genomic_DNA"/>
</dbReference>
<evidence type="ECO:0000256" key="4">
    <source>
        <dbReference type="ARBA" id="ARBA00023136"/>
    </source>
</evidence>
<keyword evidence="3" id="KW-1133">Transmembrane helix</keyword>
<dbReference type="InterPro" id="IPR036640">
    <property type="entry name" value="ABC1_TM_sf"/>
</dbReference>
<evidence type="ECO:0000256" key="1">
    <source>
        <dbReference type="ARBA" id="ARBA00004141"/>
    </source>
</evidence>
<protein>
    <recommendedName>
        <fullName evidence="5">ABC transporter domain-containing protein</fullName>
    </recommendedName>
</protein>
<reference evidence="6" key="1">
    <citation type="submission" date="2021-02" db="EMBL/GenBank/DDBJ databases">
        <authorList>
            <person name="Nowell W R."/>
        </authorList>
    </citation>
    <scope>NUCLEOTIDE SEQUENCE</scope>
</reference>
<comment type="subcellular location">
    <subcellularLocation>
        <location evidence="1">Membrane</location>
        <topology evidence="1">Multi-pass membrane protein</topology>
    </subcellularLocation>
</comment>